<feature type="compositionally biased region" description="Gly residues" evidence="6">
    <location>
        <begin position="589"/>
        <end position="600"/>
    </location>
</feature>
<feature type="region of interest" description="Disordered" evidence="6">
    <location>
        <begin position="1025"/>
        <end position="1054"/>
    </location>
</feature>
<dbReference type="PANTHER" id="PTHR18905">
    <property type="entry name" value="NINEIN"/>
    <property type="match status" value="1"/>
</dbReference>
<feature type="coiled-coil region" evidence="5">
    <location>
        <begin position="319"/>
        <end position="360"/>
    </location>
</feature>
<dbReference type="GO" id="GO:0005813">
    <property type="term" value="C:centrosome"/>
    <property type="evidence" value="ECO:0007669"/>
    <property type="project" value="UniProtKB-SubCell"/>
</dbReference>
<feature type="coiled-coil region" evidence="5">
    <location>
        <begin position="660"/>
        <end position="738"/>
    </location>
</feature>
<feature type="coiled-coil region" evidence="5">
    <location>
        <begin position="1127"/>
        <end position="1189"/>
    </location>
</feature>
<keyword evidence="4" id="KW-0206">Cytoskeleton</keyword>
<feature type="coiled-coil region" evidence="5">
    <location>
        <begin position="870"/>
        <end position="907"/>
    </location>
</feature>
<evidence type="ECO:0000256" key="1">
    <source>
        <dbReference type="ARBA" id="ARBA00004300"/>
    </source>
</evidence>
<feature type="region of interest" description="Disordered" evidence="6">
    <location>
        <begin position="175"/>
        <end position="205"/>
    </location>
</feature>
<reference evidence="7 8" key="1">
    <citation type="journal article" date="2018" name="G3 (Bethesda)">
        <title>A High-Quality Reference Genome for the Invasive Mosquitofish Gambusia affinis Using a Chicago Library.</title>
        <authorList>
            <person name="Hoffberg S.L."/>
            <person name="Troendle N.J."/>
            <person name="Glenn T.C."/>
            <person name="Mahmud O."/>
            <person name="Louha S."/>
            <person name="Chalopin D."/>
            <person name="Bennetzen J.L."/>
            <person name="Mauricio R."/>
        </authorList>
    </citation>
    <scope>NUCLEOTIDE SEQUENCE [LARGE SCALE GENOMIC DNA]</scope>
    <source>
        <strain evidence="7">NE01/NJP1002.9</strain>
        <tissue evidence="7">Muscle</tissue>
    </source>
</reference>
<feature type="compositionally biased region" description="Basic and acidic residues" evidence="6">
    <location>
        <begin position="1039"/>
        <end position="1054"/>
    </location>
</feature>
<feature type="region of interest" description="Disordered" evidence="6">
    <location>
        <begin position="814"/>
        <end position="840"/>
    </location>
</feature>
<accession>A0A315W1F5</accession>
<dbReference type="EMBL" id="NHOQ01001259">
    <property type="protein sequence ID" value="PWA25532.1"/>
    <property type="molecule type" value="Genomic_DNA"/>
</dbReference>
<dbReference type="AlphaFoldDB" id="A0A315W1F5"/>
<evidence type="ECO:0000313" key="8">
    <source>
        <dbReference type="Proteomes" id="UP000250572"/>
    </source>
</evidence>
<comment type="subcellular location">
    <subcellularLocation>
        <location evidence="1">Cytoplasm</location>
        <location evidence="1">Cytoskeleton</location>
        <location evidence="1">Microtubule organizing center</location>
        <location evidence="1">Centrosome</location>
    </subcellularLocation>
</comment>
<sequence>MVSYRVAGGFGWFRGSPQEPTRLPGQNRTFPSFIQNVQNREPSRTSSRTRLDLKDSKGSAELLANGTGRTSEGWFQFTCSPNRVQLEAELCTDSEVRSSGSDLLLCLCPRRLRLVQSGLQVLLLVIQVLDPNRTSQIIMGPIWFYRFWWVIVKPRPRYLLLQLLVLDCSAGALPSPPSTSGPPPAAPPPVANRANQNRVKHDSCSRTHLTERLPQILVELRHFLGVAQLLLRGGQQLAAQQLGLRLQGCDTLLHLLLLLLHLQNRKLQLQPDSSRGRCSQNGRWLLDFPLEERLSLSDLTLVLDNELLLSSNSVHQAALISYRTEIQHLQDALEQASRERDKLRSDLDRADQQNLQLVREADDRHASMEALNQDRIRDLESDFRRRAAALRLQAEQENEALLQQGERERSTLRQELQLLRGKEAELQEELDAAAQEKQRLQQELCALQSALREADGSVQRLQMDLDQLLLHKLGGLDPASAGLSHEERFCELLRESQRQCRELQDRNDELSSELLEAQRSSRRSSRPSGGDAAGTAAAWPDVPPEPSAQSDDGSGSDPVKHSEPSGLKQFLPPGFCPIKELHSRQPGSDGEGSGSFGTGRTGRTEPLSHRLPEPDLPVWLSPTHQHTPTECVLVCERRHVSHLSSPGDPDMRSIQSELALQQLKESHQEALQQLHIQLETQMNYYERQLDMMKQNMEVERKEICQAFKVEISELEEQKVQVEQQLKEALTRLQNQQGAGLTAEEQRRSAPCWFPWVLLGRPTMTRVQRERAELEQNFAREISNLVQKLSAEKEQLEAELKLHAQQEVMRVSVPQSPTANHGRAATVSRKEEADPRFGQSQSGLEGAELQVEQLGAEPVELQEVLLLRTGLDSLNRIMSVEKALREALQEEQNRTSLLQEEATRLGQENRTYMVLVDQLSSQIVEMEEELCSLSAASTTSERIDLLQQALLESQNQLSRTQQNFETEKRSLARQLVELEDLVLELEVRTDWEDQVDRTGPHRAQVEAVRSENAALQERLKVLQQTVQNLEDESEKRRRRQQEVEEERERSREEEERLHKEVLRELYYDLSWEASEPPGSGVGGGSEPASRLLTRLLPLQNSRYREEVLDLSGRNLQLSSDNGNLSSRLHSEQETVRMLRERLATVTKEQEEQGAAVRQLEAELSRLRAELQKMEAERQKLQKDGEQQKRYVRLVQKRHLQSVGRTRGNGMSL</sequence>
<dbReference type="GO" id="GO:0034454">
    <property type="term" value="P:microtubule anchoring at centrosome"/>
    <property type="evidence" value="ECO:0007669"/>
    <property type="project" value="TreeGrafter"/>
</dbReference>
<evidence type="ECO:0000313" key="7">
    <source>
        <dbReference type="EMBL" id="PWA25532.1"/>
    </source>
</evidence>
<keyword evidence="8" id="KW-1185">Reference proteome</keyword>
<evidence type="ECO:0000256" key="4">
    <source>
        <dbReference type="ARBA" id="ARBA00023212"/>
    </source>
</evidence>
<feature type="compositionally biased region" description="Basic and acidic residues" evidence="6">
    <location>
        <begin position="602"/>
        <end position="613"/>
    </location>
</feature>
<evidence type="ECO:0000256" key="3">
    <source>
        <dbReference type="ARBA" id="ARBA00022553"/>
    </source>
</evidence>
<feature type="region of interest" description="Disordered" evidence="6">
    <location>
        <begin position="513"/>
        <end position="622"/>
    </location>
</feature>
<gene>
    <name evidence="7" type="ORF">CCH79_00020602</name>
</gene>
<name>A0A315W1F5_GAMAF</name>
<keyword evidence="5" id="KW-0175">Coiled coil</keyword>
<evidence type="ECO:0000256" key="5">
    <source>
        <dbReference type="SAM" id="Coils"/>
    </source>
</evidence>
<organism evidence="7 8">
    <name type="scientific">Gambusia affinis</name>
    <name type="common">Western mosquitofish</name>
    <name type="synonym">Heterandria affinis</name>
    <dbReference type="NCBI Taxonomy" id="33528"/>
    <lineage>
        <taxon>Eukaryota</taxon>
        <taxon>Metazoa</taxon>
        <taxon>Chordata</taxon>
        <taxon>Craniata</taxon>
        <taxon>Vertebrata</taxon>
        <taxon>Euteleostomi</taxon>
        <taxon>Actinopterygii</taxon>
        <taxon>Neopterygii</taxon>
        <taxon>Teleostei</taxon>
        <taxon>Neoteleostei</taxon>
        <taxon>Acanthomorphata</taxon>
        <taxon>Ovalentaria</taxon>
        <taxon>Atherinomorphae</taxon>
        <taxon>Cyprinodontiformes</taxon>
        <taxon>Poeciliidae</taxon>
        <taxon>Poeciliinae</taxon>
        <taxon>Gambusia</taxon>
    </lineage>
</organism>
<feature type="coiled-coil region" evidence="5">
    <location>
        <begin position="763"/>
        <end position="805"/>
    </location>
</feature>
<protein>
    <submittedName>
        <fullName evidence="7">Uncharacterized protein</fullName>
    </submittedName>
</protein>
<proteinExistence type="predicted"/>
<comment type="caution">
    <text evidence="7">The sequence shown here is derived from an EMBL/GenBank/DDBJ whole genome shotgun (WGS) entry which is preliminary data.</text>
</comment>
<dbReference type="PANTHER" id="PTHR18905:SF12">
    <property type="entry name" value="NINEIN-LIKE PROTEIN"/>
    <property type="match status" value="1"/>
</dbReference>
<keyword evidence="2" id="KW-0963">Cytoplasm</keyword>
<feature type="coiled-coil region" evidence="5">
    <location>
        <begin position="384"/>
        <end position="453"/>
    </location>
</feature>
<evidence type="ECO:0000256" key="2">
    <source>
        <dbReference type="ARBA" id="ARBA00022490"/>
    </source>
</evidence>
<keyword evidence="3" id="KW-0597">Phosphoprotein</keyword>
<evidence type="ECO:0000256" key="6">
    <source>
        <dbReference type="SAM" id="MobiDB-lite"/>
    </source>
</evidence>
<feature type="compositionally biased region" description="Pro residues" evidence="6">
    <location>
        <begin position="175"/>
        <end position="190"/>
    </location>
</feature>
<dbReference type="Proteomes" id="UP000250572">
    <property type="component" value="Unassembled WGS sequence"/>
</dbReference>